<name>A0A2M7BNK8_9BACT</name>
<evidence type="ECO:0000313" key="1">
    <source>
        <dbReference type="EMBL" id="PIV07049.1"/>
    </source>
</evidence>
<dbReference type="Proteomes" id="UP000229191">
    <property type="component" value="Unassembled WGS sequence"/>
</dbReference>
<dbReference type="AlphaFoldDB" id="A0A2M7BNK8"/>
<protein>
    <submittedName>
        <fullName evidence="1">Uncharacterized protein</fullName>
    </submittedName>
</protein>
<gene>
    <name evidence="1" type="ORF">COS53_03220</name>
</gene>
<evidence type="ECO:0000313" key="2">
    <source>
        <dbReference type="Proteomes" id="UP000229191"/>
    </source>
</evidence>
<reference evidence="2" key="1">
    <citation type="submission" date="2017-09" db="EMBL/GenBank/DDBJ databases">
        <title>Depth-based differentiation of microbial function through sediment-hosted aquifers and enrichment of novel symbionts in the deep terrestrial subsurface.</title>
        <authorList>
            <person name="Probst A.J."/>
            <person name="Ladd B."/>
            <person name="Jarett J.K."/>
            <person name="Geller-Mcgrath D.E."/>
            <person name="Sieber C.M.K."/>
            <person name="Emerson J.B."/>
            <person name="Anantharaman K."/>
            <person name="Thomas B.C."/>
            <person name="Malmstrom R."/>
            <person name="Stieglmeier M."/>
            <person name="Klingl A."/>
            <person name="Woyke T."/>
            <person name="Ryan C.M."/>
            <person name="Banfield J.F."/>
        </authorList>
    </citation>
    <scope>NUCLEOTIDE SEQUENCE [LARGE SCALE GENOMIC DNA]</scope>
</reference>
<comment type="caution">
    <text evidence="1">The sequence shown here is derived from an EMBL/GenBank/DDBJ whole genome shotgun (WGS) entry which is preliminary data.</text>
</comment>
<dbReference type="EMBL" id="PEVB01000086">
    <property type="protein sequence ID" value="PIV07049.1"/>
    <property type="molecule type" value="Genomic_DNA"/>
</dbReference>
<feature type="non-terminal residue" evidence="1">
    <location>
        <position position="1"/>
    </location>
</feature>
<accession>A0A2M7BNK8</accession>
<sequence length="142" mass="16442">DGKESSVYLKGVEKFIQEIWEEMVRNNWKTLQAKKLIPAKLGLSSIYPYKNGRKAISVQNLYKSLLLWKKYCQKSSADVKKKWDEIYKDDFTFSLHQSSSPTKLPKYLTPKLLYFLGVRCGDGNLNDSGNHYIIKVSEKSIL</sequence>
<organism evidence="1 2">
    <name type="scientific">Candidatus Shapirobacteria bacterium CG03_land_8_20_14_0_80_35_14</name>
    <dbReference type="NCBI Taxonomy" id="1974878"/>
    <lineage>
        <taxon>Bacteria</taxon>
        <taxon>Candidatus Shapironibacteriota</taxon>
    </lineage>
</organism>
<feature type="non-terminal residue" evidence="1">
    <location>
        <position position="142"/>
    </location>
</feature>
<proteinExistence type="predicted"/>